<dbReference type="RefSeq" id="WP_164043884.1">
    <property type="nucleotide sequence ID" value="NZ_JAAGNZ010000006.1"/>
</dbReference>
<dbReference type="Pfam" id="PF08357">
    <property type="entry name" value="SEFIR"/>
    <property type="match status" value="1"/>
</dbReference>
<reference evidence="2 3" key="1">
    <citation type="submission" date="2020-02" db="EMBL/GenBank/DDBJ databases">
        <title>Draft genome sequence of two Spirosoma agri KCTC 52727 and Spirosoma terrae KCTC 52035.</title>
        <authorList>
            <person name="Rojas J."/>
            <person name="Ambika Manirajan B."/>
            <person name="Ratering S."/>
            <person name="Suarez C."/>
            <person name="Schnell S."/>
        </authorList>
    </citation>
    <scope>NUCLEOTIDE SEQUENCE [LARGE SCALE GENOMIC DNA]</scope>
    <source>
        <strain evidence="2 3">KCTC 52727</strain>
    </source>
</reference>
<evidence type="ECO:0000313" key="3">
    <source>
        <dbReference type="Proteomes" id="UP000477386"/>
    </source>
</evidence>
<gene>
    <name evidence="2" type="ORF">GK091_27130</name>
</gene>
<name>A0A6M0IQI2_9BACT</name>
<organism evidence="2 3">
    <name type="scientific">Spirosoma agri</name>
    <dbReference type="NCBI Taxonomy" id="1987381"/>
    <lineage>
        <taxon>Bacteria</taxon>
        <taxon>Pseudomonadati</taxon>
        <taxon>Bacteroidota</taxon>
        <taxon>Cytophagia</taxon>
        <taxon>Cytophagales</taxon>
        <taxon>Cytophagaceae</taxon>
        <taxon>Spirosoma</taxon>
    </lineage>
</organism>
<sequence length="416" mass="48104">MNKEEIIYLILEELNKKISPVEFGKFFLEAGQGFGIDNFRNFLDELHQEGLVTKLEKPGEYIPIIGRSALDLRYGISIAGTQYLKSQKMEEAKMHKNNSDRITVFVTYSWDNDEHNDKVLSFTNFLRDNGFEAEVDKMLIQNESAKDFNVMMHKGMTDYKKVVVILSSGYKAKAEEFRGGVGNEFSLILKDIQNNPNKYILVSFEGYKDELIPLFFKGREIINLSENNENEKQKLFAKLLDKKLYEFSAVADVLPVVTAKKTNSLFSENSNPIEDIKLQIREDNSSYFAQLIKNIEFQPRLTFKNSSKSPINEYSIEIYYPRGTISFEVNGRVEGEYIVVTLDETTRLFPQQIKSIILNNFTLRNYTIDQVIDKSIIVKIYTDEGISEKSFPIKEFTIKNSFIGEHKIDTKLFLKE</sequence>
<dbReference type="PROSITE" id="PS51534">
    <property type="entry name" value="SEFIR"/>
    <property type="match status" value="1"/>
</dbReference>
<dbReference type="Gene3D" id="3.40.50.11530">
    <property type="match status" value="1"/>
</dbReference>
<dbReference type="EMBL" id="JAAGNZ010000006">
    <property type="protein sequence ID" value="NEU70569.1"/>
    <property type="molecule type" value="Genomic_DNA"/>
</dbReference>
<dbReference type="InterPro" id="IPR013568">
    <property type="entry name" value="SEFIR_dom"/>
</dbReference>
<evidence type="ECO:0000259" key="1">
    <source>
        <dbReference type="PROSITE" id="PS51534"/>
    </source>
</evidence>
<dbReference type="Proteomes" id="UP000477386">
    <property type="component" value="Unassembled WGS sequence"/>
</dbReference>
<keyword evidence="3" id="KW-1185">Reference proteome</keyword>
<comment type="caution">
    <text evidence="2">The sequence shown here is derived from an EMBL/GenBank/DDBJ whole genome shotgun (WGS) entry which is preliminary data.</text>
</comment>
<accession>A0A6M0IQI2</accession>
<evidence type="ECO:0000313" key="2">
    <source>
        <dbReference type="EMBL" id="NEU70569.1"/>
    </source>
</evidence>
<protein>
    <submittedName>
        <fullName evidence="2">TIR domain-containing protein</fullName>
    </submittedName>
</protein>
<proteinExistence type="predicted"/>
<feature type="domain" description="SEFIR" evidence="1">
    <location>
        <begin position="101"/>
        <end position="233"/>
    </location>
</feature>
<dbReference type="AlphaFoldDB" id="A0A6M0IQI2"/>